<reference evidence="1 2" key="1">
    <citation type="journal article" date="2019" name="G3 (Bethesda)">
        <title>Sequencing of a Wild Apple (Malus baccata) Genome Unravels the Differences Between Cultivated and Wild Apple Species Regarding Disease Resistance and Cold Tolerance.</title>
        <authorList>
            <person name="Chen X."/>
        </authorList>
    </citation>
    <scope>NUCLEOTIDE SEQUENCE [LARGE SCALE GENOMIC DNA]</scope>
    <source>
        <strain evidence="2">cv. Shandingzi</strain>
        <tissue evidence="1">Leaves</tissue>
    </source>
</reference>
<keyword evidence="2" id="KW-1185">Reference proteome</keyword>
<sequence length="90" mass="9890">MEGCVPIFVFAIQKDVAEPWILSHKLLYSMMTLLHAEVKSVATAPVHQFATIRATGNKLFHYVCMASECCNVERCNLLIVADVGGGFISC</sequence>
<gene>
    <name evidence="1" type="ORF">C1H46_008219</name>
</gene>
<evidence type="ECO:0000313" key="2">
    <source>
        <dbReference type="Proteomes" id="UP000315295"/>
    </source>
</evidence>
<proteinExistence type="predicted"/>
<accession>A0A540N546</accession>
<evidence type="ECO:0000313" key="1">
    <source>
        <dbReference type="EMBL" id="TQE06154.1"/>
    </source>
</evidence>
<name>A0A540N546_MALBA</name>
<dbReference type="EMBL" id="VIEB01000109">
    <property type="protein sequence ID" value="TQE06154.1"/>
    <property type="molecule type" value="Genomic_DNA"/>
</dbReference>
<dbReference type="AlphaFoldDB" id="A0A540N546"/>
<organism evidence="1 2">
    <name type="scientific">Malus baccata</name>
    <name type="common">Siberian crab apple</name>
    <name type="synonym">Pyrus baccata</name>
    <dbReference type="NCBI Taxonomy" id="106549"/>
    <lineage>
        <taxon>Eukaryota</taxon>
        <taxon>Viridiplantae</taxon>
        <taxon>Streptophyta</taxon>
        <taxon>Embryophyta</taxon>
        <taxon>Tracheophyta</taxon>
        <taxon>Spermatophyta</taxon>
        <taxon>Magnoliopsida</taxon>
        <taxon>eudicotyledons</taxon>
        <taxon>Gunneridae</taxon>
        <taxon>Pentapetalae</taxon>
        <taxon>rosids</taxon>
        <taxon>fabids</taxon>
        <taxon>Rosales</taxon>
        <taxon>Rosaceae</taxon>
        <taxon>Amygdaloideae</taxon>
        <taxon>Maleae</taxon>
        <taxon>Malus</taxon>
    </lineage>
</organism>
<comment type="caution">
    <text evidence="1">The sequence shown here is derived from an EMBL/GenBank/DDBJ whole genome shotgun (WGS) entry which is preliminary data.</text>
</comment>
<protein>
    <submittedName>
        <fullName evidence="1">Uncharacterized protein</fullName>
    </submittedName>
</protein>
<dbReference type="Proteomes" id="UP000315295">
    <property type="component" value="Unassembled WGS sequence"/>
</dbReference>